<dbReference type="Gene3D" id="3.20.20.80">
    <property type="entry name" value="Glycosidases"/>
    <property type="match status" value="1"/>
</dbReference>
<dbReference type="PANTHER" id="PTHR10353">
    <property type="entry name" value="GLYCOSYL HYDROLASE"/>
    <property type="match status" value="1"/>
</dbReference>
<keyword evidence="2" id="KW-0378">Hydrolase</keyword>
<dbReference type="Pfam" id="PF00232">
    <property type="entry name" value="Glyco_hydro_1"/>
    <property type="match status" value="1"/>
</dbReference>
<evidence type="ECO:0000256" key="2">
    <source>
        <dbReference type="ARBA" id="ARBA00022801"/>
    </source>
</evidence>
<dbReference type="PRINTS" id="PR00131">
    <property type="entry name" value="GLHYDRLASE1"/>
</dbReference>
<evidence type="ECO:0000256" key="3">
    <source>
        <dbReference type="ARBA" id="ARBA00023295"/>
    </source>
</evidence>
<dbReference type="PANTHER" id="PTHR10353:SF36">
    <property type="entry name" value="LP05116P"/>
    <property type="match status" value="1"/>
</dbReference>
<dbReference type="PROSITE" id="PS00653">
    <property type="entry name" value="GLYCOSYL_HYDROL_F1_2"/>
    <property type="match status" value="1"/>
</dbReference>
<gene>
    <name evidence="6" type="primary">LOC102801678</name>
</gene>
<dbReference type="RefSeq" id="XP_006820740.1">
    <property type="nucleotide sequence ID" value="XM_006820677.1"/>
</dbReference>
<reference evidence="6" key="1">
    <citation type="submission" date="2025-08" db="UniProtKB">
        <authorList>
            <consortium name="RefSeq"/>
        </authorList>
    </citation>
    <scope>IDENTIFICATION</scope>
    <source>
        <tissue evidence="6">Testes</tissue>
    </source>
</reference>
<evidence type="ECO:0000256" key="1">
    <source>
        <dbReference type="ARBA" id="ARBA00010838"/>
    </source>
</evidence>
<proteinExistence type="inferred from homology"/>
<organism evidence="5 6">
    <name type="scientific">Saccoglossus kowalevskii</name>
    <name type="common">Acorn worm</name>
    <dbReference type="NCBI Taxonomy" id="10224"/>
    <lineage>
        <taxon>Eukaryota</taxon>
        <taxon>Metazoa</taxon>
        <taxon>Hemichordata</taxon>
        <taxon>Enteropneusta</taxon>
        <taxon>Harrimaniidae</taxon>
        <taxon>Saccoglossus</taxon>
    </lineage>
</organism>
<accession>A0ABM0ML49</accession>
<name>A0ABM0ML49_SACKO</name>
<dbReference type="InterPro" id="IPR001360">
    <property type="entry name" value="Glyco_hydro_1"/>
</dbReference>
<dbReference type="SUPFAM" id="SSF51445">
    <property type="entry name" value="(Trans)glycosidases"/>
    <property type="match status" value="1"/>
</dbReference>
<evidence type="ECO:0000256" key="4">
    <source>
        <dbReference type="RuleBase" id="RU003690"/>
    </source>
</evidence>
<dbReference type="InterPro" id="IPR017853">
    <property type="entry name" value="GH"/>
</dbReference>
<dbReference type="InterPro" id="IPR033132">
    <property type="entry name" value="GH_1_N_CS"/>
</dbReference>
<sequence>MLENFKMNNYCHCGSGASSRISNFVIRLAIIYTFEVAVAMSQSVMMVNDAQGGFVYKEFQDPERDRLLYGHFPPNFTWATATAAYQVEGAWDEDGKGPSIWDTYSHQDGRIYNNHNGDVACDSYHKINEDVEMLKSLNVTHYRFSISWPRVFPEGVPSMKNMNEKGMQYYQDLVNALIAANIEPMVTLYHWDLPQTFQDTGGWENDIVAVYFAQYADLCFKQLGDRVKLWITFNEPKVVASGYGGARKAPGLGHQSTGVYRVTHNILKAHAKAWHVYDDKYRKNQGGQVGITLNCDWAIPASESEADRDAADRALQFGLGWFAHPIFVGDYPDVMKKQVLEKSRAQGLTSSRLPIFNEDEINTIRGTADFLGLNHYTSQMIAHHNSELMPSSYSSDQDILGWHDENWPKCGVSWLRPVPWGIRQLLKWIKEEYGDPAVFITESGIAEKSDVEPMLNDTWRMQYYTAYINEVLKAYILDDVDVRGYTAWSLMDNFEWADGYLSRFGLHYVDFNDPARPRTPKASAEIFADIVRNNGFPNPQILSKSSKYLSKLSSYLLFP</sequence>
<keyword evidence="5" id="KW-1185">Reference proteome</keyword>
<dbReference type="GeneID" id="102801678"/>
<protein>
    <submittedName>
        <fullName evidence="6">Lactase-phlorizin hydrolase-like</fullName>
    </submittedName>
</protein>
<comment type="similarity">
    <text evidence="1 4">Belongs to the glycosyl hydrolase 1 family.</text>
</comment>
<evidence type="ECO:0000313" key="6">
    <source>
        <dbReference type="RefSeq" id="XP_006820740.1"/>
    </source>
</evidence>
<dbReference type="Proteomes" id="UP000694865">
    <property type="component" value="Unplaced"/>
</dbReference>
<evidence type="ECO:0000313" key="5">
    <source>
        <dbReference type="Proteomes" id="UP000694865"/>
    </source>
</evidence>
<keyword evidence="3" id="KW-0326">Glycosidase</keyword>